<proteinExistence type="predicted"/>
<evidence type="ECO:0000259" key="3">
    <source>
        <dbReference type="Pfam" id="PF13476"/>
    </source>
</evidence>
<evidence type="ECO:0000256" key="1">
    <source>
        <dbReference type="SAM" id="Coils"/>
    </source>
</evidence>
<evidence type="ECO:0000313" key="5">
    <source>
        <dbReference type="Proteomes" id="UP001369248"/>
    </source>
</evidence>
<dbReference type="PANTHER" id="PTHR32114:SF2">
    <property type="entry name" value="ABC TRANSPORTER ABCH.3"/>
    <property type="match status" value="1"/>
</dbReference>
<keyword evidence="5" id="KW-1185">Reference proteome</keyword>
<feature type="region of interest" description="Disordered" evidence="2">
    <location>
        <begin position="92"/>
        <end position="113"/>
    </location>
</feature>
<feature type="coiled-coil region" evidence="1">
    <location>
        <begin position="827"/>
        <end position="854"/>
    </location>
</feature>
<dbReference type="InterPro" id="IPR038729">
    <property type="entry name" value="Rad50/SbcC_AAA"/>
</dbReference>
<feature type="domain" description="Rad50/SbcC-type AAA" evidence="3">
    <location>
        <begin position="7"/>
        <end position="194"/>
    </location>
</feature>
<feature type="coiled-coil region" evidence="1">
    <location>
        <begin position="372"/>
        <end position="399"/>
    </location>
</feature>
<feature type="coiled-coil region" evidence="1">
    <location>
        <begin position="626"/>
        <end position="660"/>
    </location>
</feature>
<evidence type="ECO:0000313" key="4">
    <source>
        <dbReference type="EMBL" id="WWR37933.1"/>
    </source>
</evidence>
<dbReference type="Proteomes" id="UP001369248">
    <property type="component" value="Chromosome"/>
</dbReference>
<gene>
    <name evidence="4" type="ORF">V6B39_00395</name>
</gene>
<keyword evidence="1" id="KW-0175">Coiled coil</keyword>
<protein>
    <submittedName>
        <fullName evidence="4">AAA family ATPase</fullName>
    </submittedName>
</protein>
<dbReference type="Gene3D" id="3.40.50.300">
    <property type="entry name" value="P-loop containing nucleotide triphosphate hydrolases"/>
    <property type="match status" value="2"/>
</dbReference>
<dbReference type="PANTHER" id="PTHR32114">
    <property type="entry name" value="ABC TRANSPORTER ABCH.3"/>
    <property type="match status" value="1"/>
</dbReference>
<organism evidence="4 5">
    <name type="scientific">Pseudomonas bubulae</name>
    <dbReference type="NCBI Taxonomy" id="2316085"/>
    <lineage>
        <taxon>Bacteria</taxon>
        <taxon>Pseudomonadati</taxon>
        <taxon>Pseudomonadota</taxon>
        <taxon>Gammaproteobacteria</taxon>
        <taxon>Pseudomonadales</taxon>
        <taxon>Pseudomonadaceae</taxon>
        <taxon>Pseudomonas</taxon>
    </lineage>
</organism>
<evidence type="ECO:0000256" key="2">
    <source>
        <dbReference type="SAM" id="MobiDB-lite"/>
    </source>
</evidence>
<dbReference type="RefSeq" id="WP_338660355.1">
    <property type="nucleotide sequence ID" value="NZ_CP146072.1"/>
</dbReference>
<dbReference type="EMBL" id="CP146072">
    <property type="protein sequence ID" value="WWR37933.1"/>
    <property type="molecule type" value="Genomic_DNA"/>
</dbReference>
<dbReference type="InterPro" id="IPR027417">
    <property type="entry name" value="P-loop_NTPase"/>
</dbReference>
<name>A0ABZ2H5Y2_9PSED</name>
<dbReference type="GeneID" id="89546345"/>
<dbReference type="SUPFAM" id="SSF52540">
    <property type="entry name" value="P-loop containing nucleoside triphosphate hydrolases"/>
    <property type="match status" value="1"/>
</dbReference>
<sequence length="1050" mass="116060">MSLYLQRIQLRNFRTFGSFDLELAGVPGLVIITGPNGLGKSSFFDAIEWGLTSEVKHFERYLSRGNTEADYLTREGAEQFSHAVSLSFSDGHQVEREGNPNGPSGTSDPDLKSLLVSPGWGQQVDNLSTYLALTHFLGQGSQQRFMSREAPEQWNALRVPSGVERLEHIRKRLRGRSATLALKRKAETAALELSRHEDRLAQWDALIERLRRQEGKAEAAGAIPRGEIIREVQDLNRRLSLVTDGAIAHPAVDLEQYLTELRIRIVDANKAIEVAESRLMQLVRIPEQHTNLSSRQSAASASLVALRAAKIESEEALTAREASVEILDRNWREISKRGQRLRERMATLIGAQTDLNEASEATQRQITLVEKNSEIEASIAELRLECSKADDEIAALQSARAAVAIAEERHSAAQALVIESAKLSVLEGRLLDALLQQDRAVNDEPELSESEYEELEVVARSLVDSRRLELEERRERAGIISSALATISAHLGDHDTNCPLCKSHFPVGELKKLAEFSAKEADEGLPVAQARLDEAQVALEFAQNQRAAAVRAVAEIDDATHEVDDAQTALDTLRNELFARLELMDSASDIAAVATDRLGEREAMLDAARRALASMEVGAVEMQHKRNQCHERLQEFEADVAELRNEIARAISDLAGSERRFQVRGGEEGLSPESVPAMLAKVQADIDEVDAAQKTAHGLHAVELQVLSASKVEDMRLSGALAEQEQAWAEFEKQITELTNMWSSHGLMPPPAQAVFERKLAELGSRRFDLNAIESERQRLVAALEATTGREELDNLRGMVATQIGTGSVETNRTAIVAAVTAARSQAARIQAAHEAIRRLAERLQDEADSFSDQFLRPLNELIGAFNDALLTSPGTSVFFNADYFADRTEFSARIRRRAQDGGAPEVRNLNPQLILSEGQLAANGFSILCSASVSYPWSRWRALLLDDPLQHNDVIHSAAFTDVMRNLVELEGYQVLMSSHDRAETEFVERKFSAAGLPCTVVQLISAAPGGVSYEVRNNTAASEILQSYRMRQAVQHNDNSADHRLFRN</sequence>
<reference evidence="5" key="1">
    <citation type="submission" date="2024-02" db="EMBL/GenBank/DDBJ databases">
        <title>Exploring bacterial hosts of class 1 integrons in salad vegetable microbiomes with epicPCR.</title>
        <authorList>
            <person name="Qi Q."/>
            <person name="Ghaly T.M."/>
            <person name="Gillings M.R."/>
            <person name="Tetu S.G."/>
        </authorList>
    </citation>
    <scope>NUCLEOTIDE SEQUENCE [LARGE SCALE GENOMIC DNA]</scope>
    <source>
        <strain evidence="5">S2-2023-2</strain>
    </source>
</reference>
<dbReference type="Pfam" id="PF13476">
    <property type="entry name" value="AAA_23"/>
    <property type="match status" value="1"/>
</dbReference>
<accession>A0ABZ2H5Y2</accession>
<feature type="coiled-coil region" evidence="1">
    <location>
        <begin position="525"/>
        <end position="576"/>
    </location>
</feature>